<dbReference type="EMBL" id="FNHH01000006">
    <property type="protein sequence ID" value="SDM11032.1"/>
    <property type="molecule type" value="Genomic_DNA"/>
</dbReference>
<dbReference type="Proteomes" id="UP000199226">
    <property type="component" value="Unassembled WGS sequence"/>
</dbReference>
<evidence type="ECO:0000256" key="11">
    <source>
        <dbReference type="ARBA" id="ARBA00029766"/>
    </source>
</evidence>
<keyword evidence="9" id="KW-0289">Folate biosynthesis</keyword>
<keyword evidence="5" id="KW-0808">Transferase</keyword>
<protein>
    <recommendedName>
        <fullName evidence="4">2-amino-4-hydroxy-6-hydroxymethyldihydropteridine pyrophosphokinase</fullName>
        <ecNumber evidence="3">2.7.6.3</ecNumber>
    </recommendedName>
    <alternativeName>
        <fullName evidence="11">6-hydroxymethyl-7,8-dihydropterin pyrophosphokinase</fullName>
    </alternativeName>
    <alternativeName>
        <fullName evidence="12">7,8-dihydro-6-hydroxymethylpterin-pyrophosphokinase</fullName>
    </alternativeName>
</protein>
<evidence type="ECO:0000313" key="14">
    <source>
        <dbReference type="EMBL" id="SDM11032.1"/>
    </source>
</evidence>
<keyword evidence="8" id="KW-0067">ATP-binding</keyword>
<dbReference type="Pfam" id="PF01288">
    <property type="entry name" value="HPPK"/>
    <property type="match status" value="1"/>
</dbReference>
<reference evidence="15" key="1">
    <citation type="submission" date="2016-10" db="EMBL/GenBank/DDBJ databases">
        <authorList>
            <person name="Varghese N."/>
            <person name="Submissions S."/>
        </authorList>
    </citation>
    <scope>NUCLEOTIDE SEQUENCE [LARGE SCALE GENOMIC DNA]</scope>
    <source>
        <strain evidence="15">DSM 24536</strain>
    </source>
</reference>
<dbReference type="STRING" id="990371.SAMN05421813_10663"/>
<keyword evidence="7 14" id="KW-0418">Kinase</keyword>
<comment type="function">
    <text evidence="10">Catalyzes the transfer of pyrophosphate from adenosine triphosphate (ATP) to 6-hydroxymethyl-7,8-dihydropterin, an enzymatic step in folate biosynthesis pathway.</text>
</comment>
<evidence type="ECO:0000256" key="4">
    <source>
        <dbReference type="ARBA" id="ARBA00016218"/>
    </source>
</evidence>
<dbReference type="EC" id="2.7.6.3" evidence="3"/>
<dbReference type="PANTHER" id="PTHR43071">
    <property type="entry name" value="2-AMINO-4-HYDROXY-6-HYDROXYMETHYLDIHYDROPTERIDINE PYROPHOSPHOKINASE"/>
    <property type="match status" value="1"/>
</dbReference>
<proteinExistence type="inferred from homology"/>
<dbReference type="GO" id="GO:0016301">
    <property type="term" value="F:kinase activity"/>
    <property type="evidence" value="ECO:0007669"/>
    <property type="project" value="UniProtKB-KW"/>
</dbReference>
<dbReference type="PROSITE" id="PS00794">
    <property type="entry name" value="HPPK"/>
    <property type="match status" value="1"/>
</dbReference>
<dbReference type="CDD" id="cd00483">
    <property type="entry name" value="HPPK"/>
    <property type="match status" value="1"/>
</dbReference>
<evidence type="ECO:0000256" key="12">
    <source>
        <dbReference type="ARBA" id="ARBA00033413"/>
    </source>
</evidence>
<evidence type="ECO:0000313" key="15">
    <source>
        <dbReference type="Proteomes" id="UP000199226"/>
    </source>
</evidence>
<dbReference type="GO" id="GO:0046654">
    <property type="term" value="P:tetrahydrofolate biosynthetic process"/>
    <property type="evidence" value="ECO:0007669"/>
    <property type="project" value="UniProtKB-UniPathway"/>
</dbReference>
<evidence type="ECO:0000256" key="2">
    <source>
        <dbReference type="ARBA" id="ARBA00005810"/>
    </source>
</evidence>
<dbReference type="OrthoDB" id="9808041at2"/>
<gene>
    <name evidence="14" type="ORF">SAMN05421813_10663</name>
</gene>
<evidence type="ECO:0000256" key="3">
    <source>
        <dbReference type="ARBA" id="ARBA00013253"/>
    </source>
</evidence>
<evidence type="ECO:0000256" key="5">
    <source>
        <dbReference type="ARBA" id="ARBA00022679"/>
    </source>
</evidence>
<dbReference type="InterPro" id="IPR035907">
    <property type="entry name" value="Hppk_sf"/>
</dbReference>
<dbReference type="GO" id="GO:0005524">
    <property type="term" value="F:ATP binding"/>
    <property type="evidence" value="ECO:0007669"/>
    <property type="project" value="UniProtKB-KW"/>
</dbReference>
<comment type="pathway">
    <text evidence="1">Cofactor biosynthesis; tetrahydrofolate biosynthesis; 2-amino-4-hydroxy-6-hydroxymethyl-7,8-dihydropteridine diphosphate from 7,8-dihydroneopterin triphosphate: step 4/4.</text>
</comment>
<keyword evidence="15" id="KW-1185">Reference proteome</keyword>
<dbReference type="UniPathway" id="UPA00077">
    <property type="reaction ID" value="UER00155"/>
</dbReference>
<comment type="similarity">
    <text evidence="2">Belongs to the HPPK family.</text>
</comment>
<accession>A0A1G9QJ36</accession>
<evidence type="ECO:0000256" key="10">
    <source>
        <dbReference type="ARBA" id="ARBA00029409"/>
    </source>
</evidence>
<organism evidence="14 15">
    <name type="scientific">Daejeonella rubra</name>
    <dbReference type="NCBI Taxonomy" id="990371"/>
    <lineage>
        <taxon>Bacteria</taxon>
        <taxon>Pseudomonadati</taxon>
        <taxon>Bacteroidota</taxon>
        <taxon>Sphingobacteriia</taxon>
        <taxon>Sphingobacteriales</taxon>
        <taxon>Sphingobacteriaceae</taxon>
        <taxon>Daejeonella</taxon>
    </lineage>
</organism>
<dbReference type="RefSeq" id="WP_090701907.1">
    <property type="nucleotide sequence ID" value="NZ_FNHH01000006.1"/>
</dbReference>
<name>A0A1G9QJ36_9SPHI</name>
<keyword evidence="6" id="KW-0547">Nucleotide-binding</keyword>
<dbReference type="InterPro" id="IPR000550">
    <property type="entry name" value="Hppk"/>
</dbReference>
<evidence type="ECO:0000259" key="13">
    <source>
        <dbReference type="PROSITE" id="PS00794"/>
    </source>
</evidence>
<dbReference type="Gene3D" id="3.30.70.560">
    <property type="entry name" value="7,8-Dihydro-6-hydroxymethylpterin-pyrophosphokinase HPPK"/>
    <property type="match status" value="1"/>
</dbReference>
<dbReference type="SUPFAM" id="SSF55083">
    <property type="entry name" value="6-hydroxymethyl-7,8-dihydropterin pyrophosphokinase, HPPK"/>
    <property type="match status" value="1"/>
</dbReference>
<dbReference type="AlphaFoldDB" id="A0A1G9QJ36"/>
<evidence type="ECO:0000256" key="7">
    <source>
        <dbReference type="ARBA" id="ARBA00022777"/>
    </source>
</evidence>
<evidence type="ECO:0000256" key="8">
    <source>
        <dbReference type="ARBA" id="ARBA00022840"/>
    </source>
</evidence>
<dbReference type="PANTHER" id="PTHR43071:SF1">
    <property type="entry name" value="2-AMINO-4-HYDROXY-6-HYDROXYMETHYLDIHYDROPTERIDINE PYROPHOSPHOKINASE"/>
    <property type="match status" value="1"/>
</dbReference>
<evidence type="ECO:0000256" key="6">
    <source>
        <dbReference type="ARBA" id="ARBA00022741"/>
    </source>
</evidence>
<evidence type="ECO:0000256" key="1">
    <source>
        <dbReference type="ARBA" id="ARBA00005051"/>
    </source>
</evidence>
<sequence>MYTTYILLGSNLGDSKKYISDAIAEIAGRLGTINAKSSLYQTASWGKHDQPDFINQVIELKTSLNPEELLKGVLEIENIFGRQRLEKWGSRTIDIDILLYEDQIVNDHDLIIPHPYLSVRRFSLMPLSEIAPDQVHPISKKSITELLLELTDDLYVKRLT</sequence>
<dbReference type="GO" id="GO:0003848">
    <property type="term" value="F:2-amino-4-hydroxy-6-hydroxymethyldihydropteridine diphosphokinase activity"/>
    <property type="evidence" value="ECO:0007669"/>
    <property type="project" value="UniProtKB-EC"/>
</dbReference>
<feature type="domain" description="7,8-dihydro-6-hydroxymethylpterin-pyrophosphokinase" evidence="13">
    <location>
        <begin position="87"/>
        <end position="98"/>
    </location>
</feature>
<dbReference type="GO" id="GO:0046656">
    <property type="term" value="P:folic acid biosynthetic process"/>
    <property type="evidence" value="ECO:0007669"/>
    <property type="project" value="UniProtKB-KW"/>
</dbReference>
<dbReference type="NCBIfam" id="TIGR01498">
    <property type="entry name" value="folK"/>
    <property type="match status" value="1"/>
</dbReference>
<evidence type="ECO:0000256" key="9">
    <source>
        <dbReference type="ARBA" id="ARBA00022909"/>
    </source>
</evidence>